<proteinExistence type="predicted"/>
<keyword evidence="2" id="KW-1185">Reference proteome</keyword>
<sequence>MPTTTPCPSVRAQTSSIDLVTKILNAAIEKDPNTPLRYLHLWRTMHPSLGDRYMVSGGDVSALSRTLDSIHKEQGLLVPSVECRDIDGRVWIGFRGVGSLSVLLYFDLMGVDDYQDANPKSRRYATIRTYAFKGSFTSTGWEEGLEKSKEGTAAAVDKVKTAADKKASGPIDRAPCNCIRCALEMPGCSGSMTRSASGTTISNTKTSTPQAAEATTAIDRKALGRVSPQVLACMPHDTSHGEKDTVPAIDAGSGEIAEVAESMISTDQGVAEYQVGEEWNLVDLGEEDEEWTKV</sequence>
<gene>
    <name evidence="1" type="ORF">ALECFALPRED_006086</name>
</gene>
<name>A0A8H3IV17_9LECA</name>
<evidence type="ECO:0000313" key="2">
    <source>
        <dbReference type="Proteomes" id="UP000664203"/>
    </source>
</evidence>
<protein>
    <submittedName>
        <fullName evidence="1">Uncharacterized protein</fullName>
    </submittedName>
</protein>
<dbReference type="Proteomes" id="UP000664203">
    <property type="component" value="Unassembled WGS sequence"/>
</dbReference>
<dbReference type="AlphaFoldDB" id="A0A8H3IV17"/>
<reference evidence="1" key="1">
    <citation type="submission" date="2021-03" db="EMBL/GenBank/DDBJ databases">
        <authorList>
            <person name="Tagirdzhanova G."/>
        </authorList>
    </citation>
    <scope>NUCLEOTIDE SEQUENCE</scope>
</reference>
<evidence type="ECO:0000313" key="1">
    <source>
        <dbReference type="EMBL" id="CAF9934780.1"/>
    </source>
</evidence>
<comment type="caution">
    <text evidence="1">The sequence shown here is derived from an EMBL/GenBank/DDBJ whole genome shotgun (WGS) entry which is preliminary data.</text>
</comment>
<accession>A0A8H3IV17</accession>
<organism evidence="1 2">
    <name type="scientific">Alectoria fallacina</name>
    <dbReference type="NCBI Taxonomy" id="1903189"/>
    <lineage>
        <taxon>Eukaryota</taxon>
        <taxon>Fungi</taxon>
        <taxon>Dikarya</taxon>
        <taxon>Ascomycota</taxon>
        <taxon>Pezizomycotina</taxon>
        <taxon>Lecanoromycetes</taxon>
        <taxon>OSLEUM clade</taxon>
        <taxon>Lecanoromycetidae</taxon>
        <taxon>Lecanorales</taxon>
        <taxon>Lecanorineae</taxon>
        <taxon>Parmeliaceae</taxon>
        <taxon>Alectoria</taxon>
    </lineage>
</organism>
<dbReference type="EMBL" id="CAJPDR010000388">
    <property type="protein sequence ID" value="CAF9934780.1"/>
    <property type="molecule type" value="Genomic_DNA"/>
</dbReference>